<dbReference type="Gene3D" id="1.10.10.10">
    <property type="entry name" value="Winged helix-like DNA-binding domain superfamily/Winged helix DNA-binding domain"/>
    <property type="match status" value="1"/>
</dbReference>
<dbReference type="GO" id="GO:0003700">
    <property type="term" value="F:DNA-binding transcription factor activity"/>
    <property type="evidence" value="ECO:0007669"/>
    <property type="project" value="InterPro"/>
</dbReference>
<comment type="caution">
    <text evidence="6">The sequence shown here is derived from an EMBL/GenBank/DDBJ whole genome shotgun (WGS) entry which is preliminary data.</text>
</comment>
<dbReference type="SUPFAM" id="SSF53850">
    <property type="entry name" value="Periplasmic binding protein-like II"/>
    <property type="match status" value="1"/>
</dbReference>
<accession>A0A2P7SA21</accession>
<evidence type="ECO:0000256" key="4">
    <source>
        <dbReference type="ARBA" id="ARBA00023163"/>
    </source>
</evidence>
<dbReference type="InterPro" id="IPR005119">
    <property type="entry name" value="LysR_subst-bd"/>
</dbReference>
<dbReference type="Proteomes" id="UP000240653">
    <property type="component" value="Unassembled WGS sequence"/>
</dbReference>
<dbReference type="PROSITE" id="PS50931">
    <property type="entry name" value="HTH_LYSR"/>
    <property type="match status" value="1"/>
</dbReference>
<reference evidence="6 7" key="1">
    <citation type="submission" date="2018-03" db="EMBL/GenBank/DDBJ databases">
        <title>The draft genome of Mesorhizobium soli JCM 19897.</title>
        <authorList>
            <person name="Li L."/>
            <person name="Liu L."/>
            <person name="Liang L."/>
            <person name="Wang T."/>
            <person name="Zhang X."/>
        </authorList>
    </citation>
    <scope>NUCLEOTIDE SEQUENCE [LARGE SCALE GENOMIC DNA]</scope>
    <source>
        <strain evidence="6 7">JCM 19897</strain>
    </source>
</reference>
<dbReference type="InterPro" id="IPR036390">
    <property type="entry name" value="WH_DNA-bd_sf"/>
</dbReference>
<dbReference type="AlphaFoldDB" id="A0A2P7SA21"/>
<evidence type="ECO:0000259" key="5">
    <source>
        <dbReference type="PROSITE" id="PS50931"/>
    </source>
</evidence>
<comment type="similarity">
    <text evidence="1">Belongs to the LysR transcriptional regulatory family.</text>
</comment>
<dbReference type="GO" id="GO:0032993">
    <property type="term" value="C:protein-DNA complex"/>
    <property type="evidence" value="ECO:0007669"/>
    <property type="project" value="TreeGrafter"/>
</dbReference>
<proteinExistence type="inferred from homology"/>
<evidence type="ECO:0000256" key="1">
    <source>
        <dbReference type="ARBA" id="ARBA00009437"/>
    </source>
</evidence>
<keyword evidence="7" id="KW-1185">Reference proteome</keyword>
<sequence length="308" mass="33713">MSYSLSQLRYAVAAARHESISAAARELNVSQPSVSVAISQIEERTGQKLFVRQRGAGIALTPFGQAFMLKAKVVLDDVDDLDALARGKAAVGGDLVLGCFQDLAPHFAPALIRRMAELHPGVRISVSEERFETLEKRLGEAAVDIALTYDLGLPINAARVLLSELAPHALLAASHPLARLERVSLAELAREPLIVTDQPYSWQHMLDLFRAFGHAPAVAAKTRSFELQRSMVANGFGVAISYTRPAVDRSYDGQRLVCRPLSEPVPLQRIIIAHDARQRLSKAATAFIEVAKDWFSKREPFSPVEEAS</sequence>
<evidence type="ECO:0000313" key="6">
    <source>
        <dbReference type="EMBL" id="PSJ59333.1"/>
    </source>
</evidence>
<evidence type="ECO:0000256" key="2">
    <source>
        <dbReference type="ARBA" id="ARBA00023015"/>
    </source>
</evidence>
<dbReference type="InterPro" id="IPR036388">
    <property type="entry name" value="WH-like_DNA-bd_sf"/>
</dbReference>
<dbReference type="InterPro" id="IPR000847">
    <property type="entry name" value="LysR_HTH_N"/>
</dbReference>
<dbReference type="CDD" id="cd08412">
    <property type="entry name" value="PBP2_PAO1_like"/>
    <property type="match status" value="1"/>
</dbReference>
<evidence type="ECO:0000313" key="7">
    <source>
        <dbReference type="Proteomes" id="UP000240653"/>
    </source>
</evidence>
<dbReference type="PANTHER" id="PTHR30346">
    <property type="entry name" value="TRANSCRIPTIONAL DUAL REGULATOR HCAR-RELATED"/>
    <property type="match status" value="1"/>
</dbReference>
<gene>
    <name evidence="6" type="ORF">C7I85_17145</name>
</gene>
<keyword evidence="4" id="KW-0804">Transcription</keyword>
<dbReference type="SUPFAM" id="SSF46785">
    <property type="entry name" value="Winged helix' DNA-binding domain"/>
    <property type="match status" value="1"/>
</dbReference>
<dbReference type="Pfam" id="PF00126">
    <property type="entry name" value="HTH_1"/>
    <property type="match status" value="1"/>
</dbReference>
<dbReference type="OrthoDB" id="8679465at2"/>
<keyword evidence="2" id="KW-0805">Transcription regulation</keyword>
<dbReference type="EMBL" id="PXYL01000008">
    <property type="protein sequence ID" value="PSJ59333.1"/>
    <property type="molecule type" value="Genomic_DNA"/>
</dbReference>
<dbReference type="Pfam" id="PF03466">
    <property type="entry name" value="LysR_substrate"/>
    <property type="match status" value="1"/>
</dbReference>
<evidence type="ECO:0000256" key="3">
    <source>
        <dbReference type="ARBA" id="ARBA00023125"/>
    </source>
</evidence>
<keyword evidence="3" id="KW-0238">DNA-binding</keyword>
<organism evidence="6 7">
    <name type="scientific">Pseudaminobacter soli</name>
    <name type="common">ex Li et al. 2025</name>
    <dbReference type="NCBI Taxonomy" id="1295366"/>
    <lineage>
        <taxon>Bacteria</taxon>
        <taxon>Pseudomonadati</taxon>
        <taxon>Pseudomonadota</taxon>
        <taxon>Alphaproteobacteria</taxon>
        <taxon>Hyphomicrobiales</taxon>
        <taxon>Phyllobacteriaceae</taxon>
        <taxon>Pseudaminobacter</taxon>
    </lineage>
</organism>
<dbReference type="PRINTS" id="PR00039">
    <property type="entry name" value="HTHLYSR"/>
</dbReference>
<dbReference type="Gene3D" id="3.40.190.10">
    <property type="entry name" value="Periplasmic binding protein-like II"/>
    <property type="match status" value="2"/>
</dbReference>
<protein>
    <submittedName>
        <fullName evidence="6">Transcriptional regulator</fullName>
    </submittedName>
</protein>
<dbReference type="GO" id="GO:0003677">
    <property type="term" value="F:DNA binding"/>
    <property type="evidence" value="ECO:0007669"/>
    <property type="project" value="UniProtKB-KW"/>
</dbReference>
<feature type="domain" description="HTH lysR-type" evidence="5">
    <location>
        <begin position="1"/>
        <end position="61"/>
    </location>
</feature>
<dbReference type="PANTHER" id="PTHR30346:SF0">
    <property type="entry name" value="HCA OPERON TRANSCRIPTIONAL ACTIVATOR HCAR"/>
    <property type="match status" value="1"/>
</dbReference>
<dbReference type="RefSeq" id="WP_106725219.1">
    <property type="nucleotide sequence ID" value="NZ_PXYL01000008.1"/>
</dbReference>
<name>A0A2P7SA21_9HYPH</name>